<dbReference type="RefSeq" id="WP_101618409.1">
    <property type="nucleotide sequence ID" value="NZ_FXZD01000001.1"/>
</dbReference>
<sequence>MTQVANATSPVDRRAPEESGAPIDCVLFDLDGVVYHGPDPISGAVEGINVLHEKSIPVNYVTNNATRTAEVVAEHISTLGISTTVAEVTTSAQVLAGQLAAQFPTGAPIYLVGTTGLAAALESEGLSVTRSLDDDPVAIAQGLDPDITYQAIVRACEAITSGIEWWATNPDFSMVGPRSRVPGNGAFIDMLSRLTGAQPTVVGKPSPHMMEFAAHRIGAKRPLMVGDRLDTDIEGGNSAGFETALVLTGVHDIHDALQARPGLRPTYILPSLRGLPRLIADSAQSSPRPTAQGTHGAGDWRIVDGELRLDESAHLEASVVQDALRLAWEAMDRGDDVAPGNLPRRIHD</sequence>
<gene>
    <name evidence="1" type="ORF">BANT918_00005</name>
</gene>
<accession>A0A2H1HJL7</accession>
<dbReference type="SUPFAM" id="SSF56784">
    <property type="entry name" value="HAD-like"/>
    <property type="match status" value="1"/>
</dbReference>
<dbReference type="InterPro" id="IPR036412">
    <property type="entry name" value="HAD-like_sf"/>
</dbReference>
<dbReference type="GO" id="GO:0005737">
    <property type="term" value="C:cytoplasm"/>
    <property type="evidence" value="ECO:0007669"/>
    <property type="project" value="TreeGrafter"/>
</dbReference>
<name>A0A2H1HJL7_9MICO</name>
<dbReference type="GO" id="GO:0016791">
    <property type="term" value="F:phosphatase activity"/>
    <property type="evidence" value="ECO:0007669"/>
    <property type="project" value="TreeGrafter"/>
</dbReference>
<dbReference type="PANTHER" id="PTHR19288:SF95">
    <property type="entry name" value="D-GLYCEROL 3-PHOSPHATE PHOSPHATASE"/>
    <property type="match status" value="1"/>
</dbReference>
<evidence type="ECO:0000313" key="2">
    <source>
        <dbReference type="Proteomes" id="UP000234433"/>
    </source>
</evidence>
<dbReference type="InterPro" id="IPR006357">
    <property type="entry name" value="HAD-SF_hydro_IIA"/>
</dbReference>
<dbReference type="PANTHER" id="PTHR19288">
    <property type="entry name" value="4-NITROPHENYLPHOSPHATASE-RELATED"/>
    <property type="match status" value="1"/>
</dbReference>
<dbReference type="Pfam" id="PF13344">
    <property type="entry name" value="Hydrolase_6"/>
    <property type="match status" value="1"/>
</dbReference>
<dbReference type="InterPro" id="IPR006439">
    <property type="entry name" value="HAD-SF_hydro_IA"/>
</dbReference>
<proteinExistence type="predicted"/>
<reference evidence="1 2" key="1">
    <citation type="submission" date="2017-03" db="EMBL/GenBank/DDBJ databases">
        <authorList>
            <person name="Afonso C.L."/>
            <person name="Miller P.J."/>
            <person name="Scott M.A."/>
            <person name="Spackman E."/>
            <person name="Goraichik I."/>
            <person name="Dimitrov K.M."/>
            <person name="Suarez D.L."/>
            <person name="Swayne D.E."/>
        </authorList>
    </citation>
    <scope>NUCLEOTIDE SEQUENCE [LARGE SCALE GENOMIC DNA]</scope>
    <source>
        <strain evidence="1 2">CNRZ 918</strain>
    </source>
</reference>
<protein>
    <submittedName>
        <fullName evidence="1">Haloacid Dehalogenase Superfamily Class (Subfamily) IIA/haloacid dehalogenase superfamily, subfamily IA, variant 1 with third motif having Dx(3-4)D or Dx(3-4)E</fullName>
    </submittedName>
</protein>
<dbReference type="Pfam" id="PF13242">
    <property type="entry name" value="Hydrolase_like"/>
    <property type="match status" value="1"/>
</dbReference>
<dbReference type="EMBL" id="FXZD01000001">
    <property type="protein sequence ID" value="SMX63133.1"/>
    <property type="molecule type" value="Genomic_DNA"/>
</dbReference>
<dbReference type="NCBIfam" id="TIGR01460">
    <property type="entry name" value="HAD-SF-IIA"/>
    <property type="match status" value="1"/>
</dbReference>
<dbReference type="AlphaFoldDB" id="A0A2H1HJL7"/>
<organism evidence="1 2">
    <name type="scientific">Brevibacterium antiquum CNRZ 918</name>
    <dbReference type="NCBI Taxonomy" id="1255637"/>
    <lineage>
        <taxon>Bacteria</taxon>
        <taxon>Bacillati</taxon>
        <taxon>Actinomycetota</taxon>
        <taxon>Actinomycetes</taxon>
        <taxon>Micrococcales</taxon>
        <taxon>Brevibacteriaceae</taxon>
        <taxon>Brevibacterium</taxon>
    </lineage>
</organism>
<dbReference type="Gene3D" id="3.40.50.1000">
    <property type="entry name" value="HAD superfamily/HAD-like"/>
    <property type="match status" value="2"/>
</dbReference>
<dbReference type="InterPro" id="IPR023214">
    <property type="entry name" value="HAD_sf"/>
</dbReference>
<evidence type="ECO:0000313" key="1">
    <source>
        <dbReference type="EMBL" id="SMX63133.1"/>
    </source>
</evidence>
<dbReference type="NCBIfam" id="TIGR01549">
    <property type="entry name" value="HAD-SF-IA-v1"/>
    <property type="match status" value="1"/>
</dbReference>
<dbReference type="OrthoDB" id="3400930at2"/>
<dbReference type="Proteomes" id="UP000234433">
    <property type="component" value="Unassembled WGS sequence"/>
</dbReference>